<evidence type="ECO:0000313" key="14">
    <source>
        <dbReference type="Proteomes" id="UP001595798"/>
    </source>
</evidence>
<dbReference type="InterPro" id="IPR012902">
    <property type="entry name" value="N_methyl_site"/>
</dbReference>
<evidence type="ECO:0000256" key="4">
    <source>
        <dbReference type="ARBA" id="ARBA00022481"/>
    </source>
</evidence>
<evidence type="ECO:0000256" key="1">
    <source>
        <dbReference type="ARBA" id="ARBA00004377"/>
    </source>
</evidence>
<reference evidence="14" key="1">
    <citation type="journal article" date="2019" name="Int. J. Syst. Evol. Microbiol.">
        <title>The Global Catalogue of Microorganisms (GCM) 10K type strain sequencing project: providing services to taxonomists for standard genome sequencing and annotation.</title>
        <authorList>
            <consortium name="The Broad Institute Genomics Platform"/>
            <consortium name="The Broad Institute Genome Sequencing Center for Infectious Disease"/>
            <person name="Wu L."/>
            <person name="Ma J."/>
        </authorList>
    </citation>
    <scope>NUCLEOTIDE SEQUENCE [LARGE SCALE GENOMIC DNA]</scope>
    <source>
        <strain evidence="14">CECT 7297</strain>
    </source>
</reference>
<dbReference type="NCBIfam" id="TIGR02532">
    <property type="entry name" value="IV_pilin_GFxxxE"/>
    <property type="match status" value="1"/>
</dbReference>
<name>A0ABV8QM36_9GAMM</name>
<protein>
    <recommendedName>
        <fullName evidence="2">Type II secretion system protein H</fullName>
    </recommendedName>
    <alternativeName>
        <fullName evidence="10">General secretion pathway protein H</fullName>
    </alternativeName>
</protein>
<evidence type="ECO:0000259" key="12">
    <source>
        <dbReference type="Pfam" id="PF12019"/>
    </source>
</evidence>
<keyword evidence="4" id="KW-0488">Methylation</keyword>
<comment type="similarity">
    <text evidence="9">Belongs to the GSP H family.</text>
</comment>
<evidence type="ECO:0000256" key="7">
    <source>
        <dbReference type="ARBA" id="ARBA00022989"/>
    </source>
</evidence>
<dbReference type="EMBL" id="JBHSDI010000050">
    <property type="protein sequence ID" value="MFC4260134.1"/>
    <property type="molecule type" value="Genomic_DNA"/>
</dbReference>
<keyword evidence="5" id="KW-0997">Cell inner membrane</keyword>
<keyword evidence="7 11" id="KW-1133">Transmembrane helix</keyword>
<organism evidence="13 14">
    <name type="scientific">Marinobacter lacisalsi</name>
    <dbReference type="NCBI Taxonomy" id="475979"/>
    <lineage>
        <taxon>Bacteria</taxon>
        <taxon>Pseudomonadati</taxon>
        <taxon>Pseudomonadota</taxon>
        <taxon>Gammaproteobacteria</taxon>
        <taxon>Pseudomonadales</taxon>
        <taxon>Marinobacteraceae</taxon>
        <taxon>Marinobacter</taxon>
    </lineage>
</organism>
<keyword evidence="14" id="KW-1185">Reference proteome</keyword>
<keyword evidence="6 11" id="KW-0812">Transmembrane</keyword>
<keyword evidence="3" id="KW-1003">Cell membrane</keyword>
<sequence length="171" mass="17925">MYVRERSSGFTMIELLITIAILGIILAFAVPSFQTMIENNRVTSQANSLLSAVNHARTEAIKRGVVVSVQRDGAAGFANGYCVVAGALGNWNTCADARGANSLLREFEAPGAVTITDGGATGVSFDGRGFRASGGFSVQLEPPTCVAGENRLRQVEVSLAGRARLMQGACN</sequence>
<evidence type="ECO:0000256" key="3">
    <source>
        <dbReference type="ARBA" id="ARBA00022475"/>
    </source>
</evidence>
<evidence type="ECO:0000256" key="6">
    <source>
        <dbReference type="ARBA" id="ARBA00022692"/>
    </source>
</evidence>
<evidence type="ECO:0000313" key="13">
    <source>
        <dbReference type="EMBL" id="MFC4260134.1"/>
    </source>
</evidence>
<feature type="transmembrane region" description="Helical" evidence="11">
    <location>
        <begin position="12"/>
        <end position="33"/>
    </location>
</feature>
<dbReference type="RefSeq" id="WP_379888364.1">
    <property type="nucleotide sequence ID" value="NZ_JBHSDI010000050.1"/>
</dbReference>
<evidence type="ECO:0000256" key="8">
    <source>
        <dbReference type="ARBA" id="ARBA00023136"/>
    </source>
</evidence>
<dbReference type="Pfam" id="PF07963">
    <property type="entry name" value="N_methyl"/>
    <property type="match status" value="1"/>
</dbReference>
<dbReference type="Proteomes" id="UP001595798">
    <property type="component" value="Unassembled WGS sequence"/>
</dbReference>
<accession>A0ABV8QM36</accession>
<evidence type="ECO:0000256" key="2">
    <source>
        <dbReference type="ARBA" id="ARBA00021549"/>
    </source>
</evidence>
<gene>
    <name evidence="13" type="ORF">ACFOZ5_14010</name>
</gene>
<dbReference type="InterPro" id="IPR022346">
    <property type="entry name" value="T2SS_GspH"/>
</dbReference>
<evidence type="ECO:0000256" key="5">
    <source>
        <dbReference type="ARBA" id="ARBA00022519"/>
    </source>
</evidence>
<dbReference type="SUPFAM" id="SSF54523">
    <property type="entry name" value="Pili subunits"/>
    <property type="match status" value="1"/>
</dbReference>
<evidence type="ECO:0000256" key="11">
    <source>
        <dbReference type="SAM" id="Phobius"/>
    </source>
</evidence>
<proteinExistence type="inferred from homology"/>
<evidence type="ECO:0000256" key="10">
    <source>
        <dbReference type="ARBA" id="ARBA00030775"/>
    </source>
</evidence>
<dbReference type="Pfam" id="PF12019">
    <property type="entry name" value="GspH"/>
    <property type="match status" value="1"/>
</dbReference>
<feature type="domain" description="General secretion pathway GspH" evidence="12">
    <location>
        <begin position="45"/>
        <end position="161"/>
    </location>
</feature>
<dbReference type="InterPro" id="IPR045584">
    <property type="entry name" value="Pilin-like"/>
</dbReference>
<evidence type="ECO:0000256" key="9">
    <source>
        <dbReference type="ARBA" id="ARBA00025772"/>
    </source>
</evidence>
<keyword evidence="8 11" id="KW-0472">Membrane</keyword>
<comment type="caution">
    <text evidence="13">The sequence shown here is derived from an EMBL/GenBank/DDBJ whole genome shotgun (WGS) entry which is preliminary data.</text>
</comment>
<dbReference type="Gene3D" id="3.55.40.10">
    <property type="entry name" value="minor pseudopilin epsh domain"/>
    <property type="match status" value="1"/>
</dbReference>
<comment type="subcellular location">
    <subcellularLocation>
        <location evidence="1">Cell inner membrane</location>
        <topology evidence="1">Single-pass membrane protein</topology>
    </subcellularLocation>
</comment>